<dbReference type="GO" id="GO:0006552">
    <property type="term" value="P:L-leucine catabolic process"/>
    <property type="evidence" value="ECO:0007669"/>
    <property type="project" value="TreeGrafter"/>
</dbReference>
<feature type="domain" description="Pyruvate carboxyltransferase" evidence="4">
    <location>
        <begin position="3"/>
        <end position="270"/>
    </location>
</feature>
<dbReference type="CDD" id="cd07938">
    <property type="entry name" value="DRE_TIM_HMGL"/>
    <property type="match status" value="1"/>
</dbReference>
<dbReference type="Gene3D" id="3.20.20.70">
    <property type="entry name" value="Aldolase class I"/>
    <property type="match status" value="1"/>
</dbReference>
<sequence length="302" mass="32192">MNTRIVEVGPRDGLQNEKTQIPTDTKVAFVDALSEAGYDEIEVSAFVSPKWIPQLADAEEVFRRIRRREGVTYSALVPNNEGLDRALEARVGKIAVFTAASETFNRKNINAGIAESIERFRTVVPRAQATGLLARGYVSTAFWCPYEGKIEPPAVVDVVKRLLDVGVDEISIGDTIGKAVPGEVHDLLDLLLDALAQDRIAMHFHDTYGTAVANALAAYERGISIFDASAGGVGGCPFAPGASGNVATEDLAWALTRSGASIALDLERVSAASDLLASALGRPLRSHVRDALLGKQAPAPKS</sequence>
<evidence type="ECO:0000256" key="2">
    <source>
        <dbReference type="ARBA" id="ARBA00022723"/>
    </source>
</evidence>
<evidence type="ECO:0000256" key="3">
    <source>
        <dbReference type="ARBA" id="ARBA00023239"/>
    </source>
</evidence>
<dbReference type="Pfam" id="PF00682">
    <property type="entry name" value="HMGL-like"/>
    <property type="match status" value="1"/>
</dbReference>
<dbReference type="GO" id="GO:0004419">
    <property type="term" value="F:hydroxymethylglutaryl-CoA lyase activity"/>
    <property type="evidence" value="ECO:0007669"/>
    <property type="project" value="TreeGrafter"/>
</dbReference>
<comment type="caution">
    <text evidence="5">The sequence shown here is derived from an EMBL/GenBank/DDBJ whole genome shotgun (WGS) entry which is preliminary data.</text>
</comment>
<dbReference type="SUPFAM" id="SSF51569">
    <property type="entry name" value="Aldolase"/>
    <property type="match status" value="1"/>
</dbReference>
<keyword evidence="2" id="KW-0479">Metal-binding</keyword>
<evidence type="ECO:0000256" key="1">
    <source>
        <dbReference type="ARBA" id="ARBA00009405"/>
    </source>
</evidence>
<dbReference type="Proteomes" id="UP000317691">
    <property type="component" value="Unassembled WGS sequence"/>
</dbReference>
<dbReference type="FunFam" id="3.20.20.70:FF:000071">
    <property type="entry name" value="Hydroxymethylglutaryl-CoA lyase"/>
    <property type="match status" value="1"/>
</dbReference>
<comment type="similarity">
    <text evidence="1">Belongs to the HMG-CoA lyase family.</text>
</comment>
<proteinExistence type="inferred from homology"/>
<dbReference type="InterPro" id="IPR013785">
    <property type="entry name" value="Aldolase_TIM"/>
</dbReference>
<dbReference type="PROSITE" id="PS50991">
    <property type="entry name" value="PYR_CT"/>
    <property type="match status" value="1"/>
</dbReference>
<organism evidence="5 6">
    <name type="scientific">Eiseniibacteriota bacterium</name>
    <dbReference type="NCBI Taxonomy" id="2212470"/>
    <lineage>
        <taxon>Bacteria</taxon>
        <taxon>Candidatus Eiseniibacteriota</taxon>
    </lineage>
</organism>
<dbReference type="PANTHER" id="PTHR42738:SF7">
    <property type="entry name" value="HYDROXYMETHYLGLUTARYL-COA LYASE"/>
    <property type="match status" value="1"/>
</dbReference>
<keyword evidence="3 5" id="KW-0456">Lyase</keyword>
<dbReference type="InterPro" id="IPR043594">
    <property type="entry name" value="HMGL"/>
</dbReference>
<evidence type="ECO:0000313" key="6">
    <source>
        <dbReference type="Proteomes" id="UP000317691"/>
    </source>
</evidence>
<dbReference type="AlphaFoldDB" id="A0A538TNM1"/>
<evidence type="ECO:0000313" key="5">
    <source>
        <dbReference type="EMBL" id="TMQ65239.1"/>
    </source>
</evidence>
<name>A0A538TNM1_UNCEI</name>
<dbReference type="EMBL" id="VBOZ01000014">
    <property type="protein sequence ID" value="TMQ65239.1"/>
    <property type="molecule type" value="Genomic_DNA"/>
</dbReference>
<dbReference type="InterPro" id="IPR000891">
    <property type="entry name" value="PYR_CT"/>
</dbReference>
<dbReference type="GO" id="GO:0046872">
    <property type="term" value="F:metal ion binding"/>
    <property type="evidence" value="ECO:0007669"/>
    <property type="project" value="UniProtKB-KW"/>
</dbReference>
<protein>
    <submittedName>
        <fullName evidence="5">Hydroxymethylglutaryl-CoA lyase</fullName>
    </submittedName>
</protein>
<accession>A0A538TNM1</accession>
<dbReference type="GO" id="GO:0046951">
    <property type="term" value="P:ketone body biosynthetic process"/>
    <property type="evidence" value="ECO:0007669"/>
    <property type="project" value="TreeGrafter"/>
</dbReference>
<evidence type="ECO:0000259" key="4">
    <source>
        <dbReference type="PROSITE" id="PS50991"/>
    </source>
</evidence>
<dbReference type="NCBIfam" id="NF004283">
    <property type="entry name" value="PRK05692.1"/>
    <property type="match status" value="1"/>
</dbReference>
<dbReference type="PANTHER" id="PTHR42738">
    <property type="entry name" value="HYDROXYMETHYLGLUTARYL-COA LYASE"/>
    <property type="match status" value="1"/>
</dbReference>
<reference evidence="5 6" key="1">
    <citation type="journal article" date="2019" name="Nat. Microbiol.">
        <title>Mediterranean grassland soil C-N compound turnover is dependent on rainfall and depth, and is mediated by genomically divergent microorganisms.</title>
        <authorList>
            <person name="Diamond S."/>
            <person name="Andeer P.F."/>
            <person name="Li Z."/>
            <person name="Crits-Christoph A."/>
            <person name="Burstein D."/>
            <person name="Anantharaman K."/>
            <person name="Lane K.R."/>
            <person name="Thomas B.C."/>
            <person name="Pan C."/>
            <person name="Northen T.R."/>
            <person name="Banfield J.F."/>
        </authorList>
    </citation>
    <scope>NUCLEOTIDE SEQUENCE [LARGE SCALE GENOMIC DNA]</scope>
    <source>
        <strain evidence="5">WS_9</strain>
    </source>
</reference>
<gene>
    <name evidence="5" type="ORF">E6K79_05610</name>
</gene>